<evidence type="ECO:0000313" key="1">
    <source>
        <dbReference type="EMBL" id="MCI4377623.1"/>
    </source>
</evidence>
<dbReference type="Proteomes" id="UP000829447">
    <property type="component" value="Linkage Group LG4"/>
</dbReference>
<gene>
    <name evidence="1" type="ORF">PGIGA_G00205930</name>
</gene>
<dbReference type="EMBL" id="CM040457">
    <property type="protein sequence ID" value="MCI4377623.1"/>
    <property type="molecule type" value="Genomic_DNA"/>
</dbReference>
<evidence type="ECO:0000313" key="2">
    <source>
        <dbReference type="Proteomes" id="UP000829447"/>
    </source>
</evidence>
<comment type="caution">
    <text evidence="1">The sequence shown here is derived from an EMBL/GenBank/DDBJ whole genome shotgun (WGS) entry which is preliminary data.</text>
</comment>
<feature type="non-terminal residue" evidence="1">
    <location>
        <position position="1"/>
    </location>
</feature>
<organism evidence="1 2">
    <name type="scientific">Pangasianodon gigas</name>
    <name type="common">Mekong giant catfish</name>
    <name type="synonym">Pangasius gigas</name>
    <dbReference type="NCBI Taxonomy" id="30993"/>
    <lineage>
        <taxon>Eukaryota</taxon>
        <taxon>Metazoa</taxon>
        <taxon>Chordata</taxon>
        <taxon>Craniata</taxon>
        <taxon>Vertebrata</taxon>
        <taxon>Euteleostomi</taxon>
        <taxon>Actinopterygii</taxon>
        <taxon>Neopterygii</taxon>
        <taxon>Teleostei</taxon>
        <taxon>Ostariophysi</taxon>
        <taxon>Siluriformes</taxon>
        <taxon>Pangasiidae</taxon>
        <taxon>Pangasianodon</taxon>
    </lineage>
</organism>
<name>A0ACC5WEY6_PANGG</name>
<protein>
    <submittedName>
        <fullName evidence="1">Uncharacterized protein</fullName>
    </submittedName>
</protein>
<accession>A0ACC5WEY6</accession>
<proteinExistence type="predicted"/>
<reference evidence="1 2" key="1">
    <citation type="journal article" date="2022" name="bioRxiv">
        <title>An ancient truncated duplication of the anti-Mullerian hormone receptor type 2 gene is a potential conserved master sex determinant in the Pangasiidae catfish family.</title>
        <authorList>
            <person name="Wen M."/>
            <person name="Pan Q."/>
            <person name="Jouanno E."/>
            <person name="Montfort J."/>
            <person name="Zahm M."/>
            <person name="Cabau C."/>
            <person name="Klopp C."/>
            <person name="Iampietro C."/>
            <person name="Roques C."/>
            <person name="Bouchez O."/>
            <person name="Castinel A."/>
            <person name="Donnadieu C."/>
            <person name="Parrinello H."/>
            <person name="Poncet C."/>
            <person name="Belmonte E."/>
            <person name="Gautier V."/>
            <person name="Avarre J.-C."/>
            <person name="Dugue R."/>
            <person name="Gustiano R."/>
            <person name="Ha T.T.T."/>
            <person name="Campet M."/>
            <person name="Sriphairoj K."/>
            <person name="Ribolli J."/>
            <person name="de Almeida F.L."/>
            <person name="Desvignes T."/>
            <person name="Postlethwait J.H."/>
            <person name="Bucao C.F."/>
            <person name="Robinson-Rechavi M."/>
            <person name="Bobe J."/>
            <person name="Herpin A."/>
            <person name="Guiguen Y."/>
        </authorList>
    </citation>
    <scope>NUCLEOTIDE SEQUENCE [LARGE SCALE GENOMIC DNA]</scope>
    <source>
        <strain evidence="1">YG-Dec2019</strain>
    </source>
</reference>
<sequence>ADELASIQQDVHCLEINIDFSSAGQLKCIFEEDCQSYMDRLTPLALCLSFSHKQLQNCIMFPLAAKIHQEFVSQSVLDHEFFITML</sequence>
<keyword evidence="2" id="KW-1185">Reference proteome</keyword>